<feature type="transmembrane region" description="Helical" evidence="1">
    <location>
        <begin position="33"/>
        <end position="51"/>
    </location>
</feature>
<feature type="transmembrane region" description="Helical" evidence="1">
    <location>
        <begin position="58"/>
        <end position="75"/>
    </location>
</feature>
<dbReference type="Proteomes" id="UP000276010">
    <property type="component" value="Unassembled WGS sequence"/>
</dbReference>
<dbReference type="STRING" id="1263831.F543_720"/>
<reference evidence="2 3" key="1">
    <citation type="submission" date="2018-11" db="EMBL/GenBank/DDBJ databases">
        <title>Whole genome sequence of Bibersteinia trehalosi strain OADDL-BT1 an multidrug resistant pathogen isolate.</title>
        <authorList>
            <person name="Couger M."/>
            <person name="Ramachandran A."/>
        </authorList>
    </citation>
    <scope>NUCLEOTIDE SEQUENCE [LARGE SCALE GENOMIC DNA]</scope>
    <source>
        <strain evidence="2 3">OADDL-BT1</strain>
    </source>
</reference>
<evidence type="ECO:0000313" key="2">
    <source>
        <dbReference type="EMBL" id="RRN05439.1"/>
    </source>
</evidence>
<feature type="transmembrane region" description="Helical" evidence="1">
    <location>
        <begin position="7"/>
        <end position="27"/>
    </location>
</feature>
<protein>
    <recommendedName>
        <fullName evidence="4">DNA gyrase subunit B</fullName>
    </recommendedName>
</protein>
<feature type="transmembrane region" description="Helical" evidence="1">
    <location>
        <begin position="131"/>
        <end position="149"/>
    </location>
</feature>
<feature type="transmembrane region" description="Helical" evidence="1">
    <location>
        <begin position="81"/>
        <end position="100"/>
    </location>
</feature>
<gene>
    <name evidence="2" type="ORF">EIM44_01935</name>
</gene>
<dbReference type="EMBL" id="RRUC01000008">
    <property type="protein sequence ID" value="RRN05439.1"/>
    <property type="molecule type" value="Genomic_DNA"/>
</dbReference>
<feature type="transmembrane region" description="Helical" evidence="1">
    <location>
        <begin position="155"/>
        <end position="177"/>
    </location>
</feature>
<accession>A0A3R8MG94</accession>
<evidence type="ECO:0000256" key="1">
    <source>
        <dbReference type="SAM" id="Phobius"/>
    </source>
</evidence>
<sequence>MKRQFSFLITSFLFITSLAYPLIWLWQGQDSPILGYLPFLLALCWGAKAGLQAVGFQQFFAILMAIILLIVGISRSLETMYWYPIIINGIMLVMFGGSLWQQQTIVERLARLQDPNLPEEGVRYTRKVTQLWCGVFILNIVISTLLIIAEQFAWWAIYTGVIAYVIMGVVMGGEWLFRKMVIQR</sequence>
<keyword evidence="1" id="KW-0472">Membrane</keyword>
<name>A0A3R8MG94_BIBTR</name>
<organism evidence="2 3">
    <name type="scientific">Bibersteinia trehalosi</name>
    <name type="common">Pasteurella trehalosi</name>
    <dbReference type="NCBI Taxonomy" id="47735"/>
    <lineage>
        <taxon>Bacteria</taxon>
        <taxon>Pseudomonadati</taxon>
        <taxon>Pseudomonadota</taxon>
        <taxon>Gammaproteobacteria</taxon>
        <taxon>Pasteurellales</taxon>
        <taxon>Pasteurellaceae</taxon>
        <taxon>Bibersteinia</taxon>
    </lineage>
</organism>
<evidence type="ECO:0008006" key="4">
    <source>
        <dbReference type="Google" id="ProtNLM"/>
    </source>
</evidence>
<dbReference type="RefSeq" id="WP_125134442.1">
    <property type="nucleotide sequence ID" value="NZ_RRUC01000008.1"/>
</dbReference>
<evidence type="ECO:0000313" key="3">
    <source>
        <dbReference type="Proteomes" id="UP000276010"/>
    </source>
</evidence>
<keyword evidence="1" id="KW-1133">Transmembrane helix</keyword>
<comment type="caution">
    <text evidence="2">The sequence shown here is derived from an EMBL/GenBank/DDBJ whole genome shotgun (WGS) entry which is preliminary data.</text>
</comment>
<keyword evidence="1" id="KW-0812">Transmembrane</keyword>
<dbReference type="AlphaFoldDB" id="A0A3R8MG94"/>
<proteinExistence type="predicted"/>